<evidence type="ECO:0000313" key="3">
    <source>
        <dbReference type="Proteomes" id="UP001487740"/>
    </source>
</evidence>
<sequence>MGRMRSERERKGSENHEDEETGEVGKRSGGLSGSATAVEKREGVEWARGRARRRCREEPAVSGLTGSCRRNVISSACLSPRRTPVTPGARKRKSDVSRCVESPLPSNWPSLP</sequence>
<proteinExistence type="predicted"/>
<reference evidence="2 3" key="1">
    <citation type="submission" date="2023-03" db="EMBL/GenBank/DDBJ databases">
        <title>High-quality genome of Scylla paramamosain provides insights in environmental adaptation.</title>
        <authorList>
            <person name="Zhang L."/>
        </authorList>
    </citation>
    <scope>NUCLEOTIDE SEQUENCE [LARGE SCALE GENOMIC DNA]</scope>
    <source>
        <strain evidence="2">LZ_2023a</strain>
        <tissue evidence="2">Muscle</tissue>
    </source>
</reference>
<feature type="region of interest" description="Disordered" evidence="1">
    <location>
        <begin position="79"/>
        <end position="112"/>
    </location>
</feature>
<dbReference type="EMBL" id="JARAKH010000049">
    <property type="protein sequence ID" value="KAK8375639.1"/>
    <property type="molecule type" value="Genomic_DNA"/>
</dbReference>
<feature type="region of interest" description="Disordered" evidence="1">
    <location>
        <begin position="1"/>
        <end position="56"/>
    </location>
</feature>
<dbReference type="Proteomes" id="UP001487740">
    <property type="component" value="Unassembled WGS sequence"/>
</dbReference>
<gene>
    <name evidence="2" type="ORF">O3P69_008443</name>
</gene>
<evidence type="ECO:0000313" key="2">
    <source>
        <dbReference type="EMBL" id="KAK8375639.1"/>
    </source>
</evidence>
<feature type="compositionally biased region" description="Basic and acidic residues" evidence="1">
    <location>
        <begin position="38"/>
        <end position="48"/>
    </location>
</feature>
<keyword evidence="3" id="KW-1185">Reference proteome</keyword>
<evidence type="ECO:0000256" key="1">
    <source>
        <dbReference type="SAM" id="MobiDB-lite"/>
    </source>
</evidence>
<dbReference type="AlphaFoldDB" id="A0AAW0SL87"/>
<organism evidence="2 3">
    <name type="scientific">Scylla paramamosain</name>
    <name type="common">Mud crab</name>
    <dbReference type="NCBI Taxonomy" id="85552"/>
    <lineage>
        <taxon>Eukaryota</taxon>
        <taxon>Metazoa</taxon>
        <taxon>Ecdysozoa</taxon>
        <taxon>Arthropoda</taxon>
        <taxon>Crustacea</taxon>
        <taxon>Multicrustacea</taxon>
        <taxon>Malacostraca</taxon>
        <taxon>Eumalacostraca</taxon>
        <taxon>Eucarida</taxon>
        <taxon>Decapoda</taxon>
        <taxon>Pleocyemata</taxon>
        <taxon>Brachyura</taxon>
        <taxon>Eubrachyura</taxon>
        <taxon>Portunoidea</taxon>
        <taxon>Portunidae</taxon>
        <taxon>Portuninae</taxon>
        <taxon>Scylla</taxon>
    </lineage>
</organism>
<feature type="compositionally biased region" description="Basic and acidic residues" evidence="1">
    <location>
        <begin position="1"/>
        <end position="15"/>
    </location>
</feature>
<accession>A0AAW0SL87</accession>
<comment type="caution">
    <text evidence="2">The sequence shown here is derived from an EMBL/GenBank/DDBJ whole genome shotgun (WGS) entry which is preliminary data.</text>
</comment>
<name>A0AAW0SL87_SCYPA</name>
<protein>
    <submittedName>
        <fullName evidence="2">Uncharacterized protein</fullName>
    </submittedName>
</protein>